<protein>
    <submittedName>
        <fullName evidence="2">Uncharacterized protein</fullName>
    </submittedName>
</protein>
<organism evidence="2 3">
    <name type="scientific">Trichinella nelsoni</name>
    <dbReference type="NCBI Taxonomy" id="6336"/>
    <lineage>
        <taxon>Eukaryota</taxon>
        <taxon>Metazoa</taxon>
        <taxon>Ecdysozoa</taxon>
        <taxon>Nematoda</taxon>
        <taxon>Enoplea</taxon>
        <taxon>Dorylaimia</taxon>
        <taxon>Trichinellida</taxon>
        <taxon>Trichinellidae</taxon>
        <taxon>Trichinella</taxon>
    </lineage>
</organism>
<gene>
    <name evidence="2" type="ORF">T07_1370</name>
</gene>
<name>A0A0V0RV84_9BILA</name>
<evidence type="ECO:0000256" key="1">
    <source>
        <dbReference type="SAM" id="MobiDB-lite"/>
    </source>
</evidence>
<keyword evidence="3" id="KW-1185">Reference proteome</keyword>
<reference evidence="2 3" key="1">
    <citation type="submission" date="2015-01" db="EMBL/GenBank/DDBJ databases">
        <title>Evolution of Trichinella species and genotypes.</title>
        <authorList>
            <person name="Korhonen P.K."/>
            <person name="Edoardo P."/>
            <person name="Giuseppe L.R."/>
            <person name="Gasser R.B."/>
        </authorList>
    </citation>
    <scope>NUCLEOTIDE SEQUENCE [LARGE SCALE GENOMIC DNA]</scope>
    <source>
        <strain evidence="2">ISS37</strain>
    </source>
</reference>
<sequence length="245" mass="28122">MLSTRMHGSSLGKQQRSWQKSTPGSPQHPYTRTDTKGALKDNGNYSAKQVWRSCFTNRRFSVAASSGFHRRCASASSVSQYHQLLGTFYLPDHACNDYFWQTLLLATGEYAVEVMFQQRIYCLDVAYYPEIADFRVPFAEIGSISIAMNYLFHSYFLCCAVLFVREAGKGERTGIADAVRDHHKHRGEEATKSWSLSISYKAIAYKSSFYINLTTVFSCEENRQILVWYLSQSELVYGSPWRIHY</sequence>
<proteinExistence type="predicted"/>
<comment type="caution">
    <text evidence="2">The sequence shown here is derived from an EMBL/GenBank/DDBJ whole genome shotgun (WGS) entry which is preliminary data.</text>
</comment>
<dbReference type="Proteomes" id="UP000054630">
    <property type="component" value="Unassembled WGS sequence"/>
</dbReference>
<feature type="region of interest" description="Disordered" evidence="1">
    <location>
        <begin position="1"/>
        <end position="41"/>
    </location>
</feature>
<feature type="compositionally biased region" description="Polar residues" evidence="1">
    <location>
        <begin position="1"/>
        <end position="30"/>
    </location>
</feature>
<evidence type="ECO:0000313" key="3">
    <source>
        <dbReference type="Proteomes" id="UP000054630"/>
    </source>
</evidence>
<accession>A0A0V0RV84</accession>
<dbReference type="OrthoDB" id="5929401at2759"/>
<dbReference type="EMBL" id="JYDL01000073">
    <property type="protein sequence ID" value="KRX18377.1"/>
    <property type="molecule type" value="Genomic_DNA"/>
</dbReference>
<dbReference type="AlphaFoldDB" id="A0A0V0RV84"/>
<evidence type="ECO:0000313" key="2">
    <source>
        <dbReference type="EMBL" id="KRX18377.1"/>
    </source>
</evidence>